<keyword evidence="3" id="KW-1185">Reference proteome</keyword>
<feature type="region of interest" description="Disordered" evidence="1">
    <location>
        <begin position="922"/>
        <end position="1008"/>
    </location>
</feature>
<reference evidence="2" key="1">
    <citation type="submission" date="2022-11" db="EMBL/GenBank/DDBJ databases">
        <title>Minimal conservation of predation-associated metabolite biosynthetic gene clusters underscores biosynthetic potential of Myxococcota including descriptions for ten novel species: Archangium lansinium sp. nov., Myxococcus landrumus sp. nov., Nannocystis bai.</title>
        <authorList>
            <person name="Ahearne A."/>
            <person name="Stevens C."/>
            <person name="Phillips K."/>
        </authorList>
    </citation>
    <scope>NUCLEOTIDE SEQUENCE</scope>
    <source>
        <strain evidence="2">Na p29</strain>
    </source>
</reference>
<organism evidence="2 3">
    <name type="scientific">Nannocystis pusilla</name>
    <dbReference type="NCBI Taxonomy" id="889268"/>
    <lineage>
        <taxon>Bacteria</taxon>
        <taxon>Pseudomonadati</taxon>
        <taxon>Myxococcota</taxon>
        <taxon>Polyangia</taxon>
        <taxon>Nannocystales</taxon>
        <taxon>Nannocystaceae</taxon>
        <taxon>Nannocystis</taxon>
    </lineage>
</organism>
<proteinExistence type="predicted"/>
<protein>
    <submittedName>
        <fullName evidence="2">Uncharacterized protein</fullName>
    </submittedName>
</protein>
<feature type="region of interest" description="Disordered" evidence="1">
    <location>
        <begin position="682"/>
        <end position="702"/>
    </location>
</feature>
<dbReference type="AlphaFoldDB" id="A0A9X3ELP2"/>
<gene>
    <name evidence="2" type="ORF">OV079_07615</name>
</gene>
<evidence type="ECO:0000313" key="3">
    <source>
        <dbReference type="Proteomes" id="UP001150924"/>
    </source>
</evidence>
<accession>A0A9X3ELP2</accession>
<feature type="compositionally biased region" description="Low complexity" evidence="1">
    <location>
        <begin position="995"/>
        <end position="1008"/>
    </location>
</feature>
<evidence type="ECO:0000256" key="1">
    <source>
        <dbReference type="SAM" id="MobiDB-lite"/>
    </source>
</evidence>
<evidence type="ECO:0000313" key="2">
    <source>
        <dbReference type="EMBL" id="MCY1005439.1"/>
    </source>
</evidence>
<comment type="caution">
    <text evidence="2">The sequence shown here is derived from an EMBL/GenBank/DDBJ whole genome shotgun (WGS) entry which is preliminary data.</text>
</comment>
<sequence length="1008" mass="102971">MARSPSLWARTARADGVGHRQRVVRVGQQALEQAHRVGVAGVLAQGAEDRVGGELAVLRGGGAQQDLGRLDQQGGLVVGVLADAREPEPLIRQRLGVAGLAQQVLVLAQEDGVVGGVLDRLFVGAPRLVEVALGEVQAREVDQHAGLGRAAQVLALILEQAHEVGDVAVGDQQPARALAGEAVQRLDRERGPVVLQGPILVDEGGVRLGPGVLARERLGEQAEAVVVVGQERGAVRQVLGAQQVVGLAHAAVGRQQLQQALARGHEVGVQAVGAGEVVDRAVHVADLLEADPAGLEREHGGIAGGVELGLVQAQEVVEVAAVAVDAGQGPQRRGVAGRHRQRALVGLAGRGALLEVELLGLAELDEDRGAGGVLLEAIDEQLQGADQHRRAAVGAAQAGELVEREHVVLIELGDLLQRGDREVDVVQLVLGDGGDAAQRGQPLAALARLPRLPLQGGGGLGPAPHLLVDAAERAQAVGAARVLGDRELVDLGGARQVALELLVDEAEAHEDGGPLGAVRLVLGPFGEVRDERRDVAGGPQDVGQRLPDPPLLGQVRAHEPEVDLEAAIRGGLVVGERVGLDVVVAAVLQAAQGAVVAHGALTSGQRRGAPAHAGDLLAHDRLLAGVVEQRGEARQDLDVVGVGLAAVAREGLTGEGVGEGVEQALGGRLVGAAIQPGAHVGEQRRGHGLAAEDDDRELQGGGGGDRIFGEAGEAAVQLRQRRGGAAAVVADRADQPAQRGGVGGVVGVRELEVAPALARVVGDVGEVEAPGGAQARQVDLAHVGRQQPLGLAVALEQDRGVDREGDRDRVIGHDHDRGLVAAVGAADVAGGVLDALAVLDPRGDAHGRRLTVVAGLVEQLGQLRREVGPDGLHGRGDLAHRGAAGREHVVALDEAQALALDSTCLSGQGGAQVGALLARGLGGQDVGQQPPVDRGQGQRAGGQREVERPEGVGQVEQRRRRAAAGDALGRGGAQVERTTALVEREGLARAGHAGSSSTSLSSSSSSTL</sequence>
<dbReference type="EMBL" id="JAPNKE010000002">
    <property type="protein sequence ID" value="MCY1005439.1"/>
    <property type="molecule type" value="Genomic_DNA"/>
</dbReference>
<dbReference type="Proteomes" id="UP001150924">
    <property type="component" value="Unassembled WGS sequence"/>
</dbReference>
<name>A0A9X3ELP2_9BACT</name>